<comment type="caution">
    <text evidence="3">The sequence shown here is derived from an EMBL/GenBank/DDBJ whole genome shotgun (WGS) entry which is preliminary data.</text>
</comment>
<dbReference type="Proteomes" id="UP000305709">
    <property type="component" value="Unassembled WGS sequence"/>
</dbReference>
<feature type="transmembrane region" description="Helical" evidence="2">
    <location>
        <begin position="91"/>
        <end position="114"/>
    </location>
</feature>
<evidence type="ECO:0000313" key="4">
    <source>
        <dbReference type="Proteomes" id="UP000305709"/>
    </source>
</evidence>
<feature type="transmembrane region" description="Helical" evidence="2">
    <location>
        <begin position="52"/>
        <end position="79"/>
    </location>
</feature>
<evidence type="ECO:0000256" key="1">
    <source>
        <dbReference type="SAM" id="Coils"/>
    </source>
</evidence>
<name>A0A5C4NNE2_9RHOB</name>
<keyword evidence="1" id="KW-0175">Coiled coil</keyword>
<keyword evidence="2" id="KW-1133">Transmembrane helix</keyword>
<organism evidence="3 4">
    <name type="scientific">Rubellimicrobium roseum</name>
    <dbReference type="NCBI Taxonomy" id="687525"/>
    <lineage>
        <taxon>Bacteria</taxon>
        <taxon>Pseudomonadati</taxon>
        <taxon>Pseudomonadota</taxon>
        <taxon>Alphaproteobacteria</taxon>
        <taxon>Rhodobacterales</taxon>
        <taxon>Roseobacteraceae</taxon>
        <taxon>Rubellimicrobium</taxon>
    </lineage>
</organism>
<evidence type="ECO:0000313" key="3">
    <source>
        <dbReference type="EMBL" id="TNC74978.1"/>
    </source>
</evidence>
<evidence type="ECO:0000256" key="2">
    <source>
        <dbReference type="SAM" id="Phobius"/>
    </source>
</evidence>
<accession>A0A5C4NNE2</accession>
<protein>
    <recommendedName>
        <fullName evidence="5">DUF4118 domain-containing protein</fullName>
    </recommendedName>
</protein>
<gene>
    <name evidence="3" type="ORF">FHG71_02315</name>
</gene>
<evidence type="ECO:0008006" key="5">
    <source>
        <dbReference type="Google" id="ProtNLM"/>
    </source>
</evidence>
<dbReference type="AlphaFoldDB" id="A0A5C4NNE2"/>
<dbReference type="OrthoDB" id="7466307at2"/>
<reference evidence="3 4" key="1">
    <citation type="submission" date="2019-06" db="EMBL/GenBank/DDBJ databases">
        <authorList>
            <person name="Jiang L."/>
        </authorList>
    </citation>
    <scope>NUCLEOTIDE SEQUENCE [LARGE SCALE GENOMIC DNA]</scope>
    <source>
        <strain evidence="3 4">YIM 48858</strain>
    </source>
</reference>
<sequence length="327" mass="33791">MPQLSEALPPPAGGAPVLRDLLGAVTLLLVARAAEPLFFGQGFYATLAIHPFWLVVILASVQGGFFVGVATAAAAAMSMDWPPRPVGVDIAAHYVELAVVPVQWLLAAIVIGGFRQGQIRDEAALSAENVRLRQMNEDLAAEVQRMDATVAALELHLATMEVEAADSNSGGEGDRVPEPGLAALAALARACPDDFEAAFADAVVALGLGGAAFCVRGREPVRTGSASSLTPTDLERLGRWAAEVRPSEAGAFDQWQVAVRIGDDAFVAAMIPARSEGLGDTATEGTATPALSAPEAVTRLAALAAAIGFSGFRPPNRQAPALMALVP</sequence>
<dbReference type="EMBL" id="VDFV01000001">
    <property type="protein sequence ID" value="TNC74978.1"/>
    <property type="molecule type" value="Genomic_DNA"/>
</dbReference>
<feature type="coiled-coil region" evidence="1">
    <location>
        <begin position="122"/>
        <end position="156"/>
    </location>
</feature>
<dbReference type="RefSeq" id="WP_139079972.1">
    <property type="nucleotide sequence ID" value="NZ_VDFV01000001.1"/>
</dbReference>
<proteinExistence type="predicted"/>
<keyword evidence="2" id="KW-0812">Transmembrane</keyword>
<keyword evidence="2" id="KW-0472">Membrane</keyword>
<keyword evidence="4" id="KW-1185">Reference proteome</keyword>